<keyword evidence="6 9" id="KW-0547">Nucleotide-binding</keyword>
<evidence type="ECO:0000256" key="8">
    <source>
        <dbReference type="ARBA" id="ARBA00023242"/>
    </source>
</evidence>
<reference evidence="12" key="1">
    <citation type="journal article" date="2019" name="Plant J.">
        <title>Chlorella vulgaris genome assembly and annotation reveals the molecular basis for metabolic acclimation to high light conditions.</title>
        <authorList>
            <person name="Cecchin M."/>
            <person name="Marcolungo L."/>
            <person name="Rossato M."/>
            <person name="Girolomoni L."/>
            <person name="Cosentino E."/>
            <person name="Cuine S."/>
            <person name="Li-Beisson Y."/>
            <person name="Delledonne M."/>
            <person name="Ballottari M."/>
        </authorList>
    </citation>
    <scope>NUCLEOTIDE SEQUENCE</scope>
    <source>
        <strain evidence="12">211/11P</strain>
    </source>
</reference>
<evidence type="ECO:0000256" key="5">
    <source>
        <dbReference type="ARBA" id="ARBA00022705"/>
    </source>
</evidence>
<dbReference type="PIRSF" id="PIRSF036578">
    <property type="entry name" value="RFC1"/>
    <property type="match status" value="1"/>
</dbReference>
<dbReference type="GO" id="GO:0005634">
    <property type="term" value="C:nucleus"/>
    <property type="evidence" value="ECO:0007669"/>
    <property type="project" value="UniProtKB-SubCell"/>
</dbReference>
<dbReference type="Pfam" id="PF08519">
    <property type="entry name" value="RFC1"/>
    <property type="match status" value="1"/>
</dbReference>
<comment type="subunit">
    <text evidence="3">Heterotetramer of subunits RFC2, RFC3, RFC4 and RFC5 that can form a complex with RFC1.</text>
</comment>
<dbReference type="GO" id="GO:0006281">
    <property type="term" value="P:DNA repair"/>
    <property type="evidence" value="ECO:0007669"/>
    <property type="project" value="InterPro"/>
</dbReference>
<comment type="caution">
    <text evidence="12">The sequence shown here is derived from an EMBL/GenBank/DDBJ whole genome shotgun (WGS) entry which is preliminary data.</text>
</comment>
<dbReference type="InterPro" id="IPR047854">
    <property type="entry name" value="RFC_lid"/>
</dbReference>
<dbReference type="GO" id="GO:0005663">
    <property type="term" value="C:DNA replication factor C complex"/>
    <property type="evidence" value="ECO:0007669"/>
    <property type="project" value="InterPro"/>
</dbReference>
<accession>A0A9D4YY69</accession>
<feature type="region of interest" description="Disordered" evidence="10">
    <location>
        <begin position="956"/>
        <end position="1072"/>
    </location>
</feature>
<dbReference type="PANTHER" id="PTHR23389">
    <property type="entry name" value="CHROMOSOME TRANSMISSION FIDELITY FACTOR 18"/>
    <property type="match status" value="1"/>
</dbReference>
<proteinExistence type="inferred from homology"/>
<dbReference type="GO" id="GO:0003677">
    <property type="term" value="F:DNA binding"/>
    <property type="evidence" value="ECO:0007669"/>
    <property type="project" value="InterPro"/>
</dbReference>
<comment type="similarity">
    <text evidence="2 9">Belongs to the activator 1 large subunit family.</text>
</comment>
<evidence type="ECO:0000259" key="11">
    <source>
        <dbReference type="PROSITE" id="PS50172"/>
    </source>
</evidence>
<feature type="compositionally biased region" description="Basic residues" evidence="10">
    <location>
        <begin position="969"/>
        <end position="982"/>
    </location>
</feature>
<dbReference type="SUPFAM" id="SSF48019">
    <property type="entry name" value="post-AAA+ oligomerization domain-like"/>
    <property type="match status" value="1"/>
</dbReference>
<dbReference type="InterPro" id="IPR003959">
    <property type="entry name" value="ATPase_AAA_core"/>
</dbReference>
<evidence type="ECO:0000256" key="9">
    <source>
        <dbReference type="PIRNR" id="PIRNR036578"/>
    </source>
</evidence>
<dbReference type="GO" id="GO:0016887">
    <property type="term" value="F:ATP hydrolysis activity"/>
    <property type="evidence" value="ECO:0007669"/>
    <property type="project" value="InterPro"/>
</dbReference>
<reference evidence="12" key="2">
    <citation type="submission" date="2020-11" db="EMBL/GenBank/DDBJ databases">
        <authorList>
            <person name="Cecchin M."/>
            <person name="Marcolungo L."/>
            <person name="Rossato M."/>
            <person name="Girolomoni L."/>
            <person name="Cosentino E."/>
            <person name="Cuine S."/>
            <person name="Li-Beisson Y."/>
            <person name="Delledonne M."/>
            <person name="Ballottari M."/>
        </authorList>
    </citation>
    <scope>NUCLEOTIDE SEQUENCE</scope>
    <source>
        <strain evidence="12">211/11P</strain>
        <tissue evidence="12">Whole cell</tissue>
    </source>
</reference>
<keyword evidence="13" id="KW-1185">Reference proteome</keyword>
<dbReference type="InterPro" id="IPR003593">
    <property type="entry name" value="AAA+_ATPase"/>
</dbReference>
<comment type="subcellular location">
    <subcellularLocation>
        <location evidence="1 9">Nucleus</location>
    </subcellularLocation>
</comment>
<feature type="compositionally biased region" description="Basic and acidic residues" evidence="10">
    <location>
        <begin position="368"/>
        <end position="378"/>
    </location>
</feature>
<dbReference type="Pfam" id="PF00004">
    <property type="entry name" value="AAA"/>
    <property type="match status" value="1"/>
</dbReference>
<feature type="compositionally biased region" description="Acidic residues" evidence="10">
    <location>
        <begin position="127"/>
        <end position="141"/>
    </location>
</feature>
<dbReference type="InterPro" id="IPR027417">
    <property type="entry name" value="P-loop_NTPase"/>
</dbReference>
<dbReference type="SUPFAM" id="SSF52540">
    <property type="entry name" value="P-loop containing nucleoside triphosphate hydrolases"/>
    <property type="match status" value="1"/>
</dbReference>
<dbReference type="InterPro" id="IPR036420">
    <property type="entry name" value="BRCT_dom_sf"/>
</dbReference>
<organism evidence="12 13">
    <name type="scientific">Chlorella vulgaris</name>
    <name type="common">Green alga</name>
    <dbReference type="NCBI Taxonomy" id="3077"/>
    <lineage>
        <taxon>Eukaryota</taxon>
        <taxon>Viridiplantae</taxon>
        <taxon>Chlorophyta</taxon>
        <taxon>core chlorophytes</taxon>
        <taxon>Trebouxiophyceae</taxon>
        <taxon>Chlorellales</taxon>
        <taxon>Chlorellaceae</taxon>
        <taxon>Chlorella clade</taxon>
        <taxon>Chlorella</taxon>
    </lineage>
</organism>
<evidence type="ECO:0000256" key="7">
    <source>
        <dbReference type="ARBA" id="ARBA00022840"/>
    </source>
</evidence>
<dbReference type="AlphaFoldDB" id="A0A9D4YY69"/>
<dbReference type="PROSITE" id="PS50172">
    <property type="entry name" value="BRCT"/>
    <property type="match status" value="1"/>
</dbReference>
<dbReference type="InterPro" id="IPR006311">
    <property type="entry name" value="TAT_signal"/>
</dbReference>
<dbReference type="CDD" id="cd00009">
    <property type="entry name" value="AAA"/>
    <property type="match status" value="1"/>
</dbReference>
<evidence type="ECO:0000256" key="2">
    <source>
        <dbReference type="ARBA" id="ARBA00006116"/>
    </source>
</evidence>
<evidence type="ECO:0000256" key="3">
    <source>
        <dbReference type="ARBA" id="ARBA00011480"/>
    </source>
</evidence>
<feature type="compositionally biased region" description="Low complexity" evidence="10">
    <location>
        <begin position="1053"/>
        <end position="1065"/>
    </location>
</feature>
<keyword evidence="8 9" id="KW-0539">Nucleus</keyword>
<feature type="compositionally biased region" description="Low complexity" evidence="10">
    <location>
        <begin position="380"/>
        <end position="400"/>
    </location>
</feature>
<feature type="domain" description="BRCT" evidence="11">
    <location>
        <begin position="272"/>
        <end position="326"/>
    </location>
</feature>
<keyword evidence="7 9" id="KW-0067">ATP-binding</keyword>
<protein>
    <recommendedName>
        <fullName evidence="4 9">Replication factor C subunit 1</fullName>
    </recommendedName>
</protein>
<dbReference type="InterPro" id="IPR001357">
    <property type="entry name" value="BRCT_dom"/>
</dbReference>
<dbReference type="SMART" id="SM00292">
    <property type="entry name" value="BRCT"/>
    <property type="match status" value="1"/>
</dbReference>
<dbReference type="Gene3D" id="3.40.50.300">
    <property type="entry name" value="P-loop containing nucleotide triphosphate hydrolases"/>
    <property type="match status" value="1"/>
</dbReference>
<dbReference type="CDD" id="cd18140">
    <property type="entry name" value="HLD_clamp_RFC"/>
    <property type="match status" value="1"/>
</dbReference>
<dbReference type="FunFam" id="3.40.50.300:FF:000395">
    <property type="entry name" value="Replication factor C subunit 1"/>
    <property type="match status" value="1"/>
</dbReference>
<evidence type="ECO:0000313" key="13">
    <source>
        <dbReference type="Proteomes" id="UP001055712"/>
    </source>
</evidence>
<dbReference type="PANTHER" id="PTHR23389:SF6">
    <property type="entry name" value="REPLICATION FACTOR C SUBUNIT 1"/>
    <property type="match status" value="1"/>
</dbReference>
<feature type="region of interest" description="Disordered" evidence="10">
    <location>
        <begin position="1"/>
        <end position="210"/>
    </location>
</feature>
<evidence type="ECO:0000256" key="10">
    <source>
        <dbReference type="SAM" id="MobiDB-lite"/>
    </source>
</evidence>
<feature type="compositionally biased region" description="Basic and acidic residues" evidence="10">
    <location>
        <begin position="172"/>
        <end position="183"/>
    </location>
</feature>
<evidence type="ECO:0000256" key="6">
    <source>
        <dbReference type="ARBA" id="ARBA00022741"/>
    </source>
</evidence>
<dbReference type="GO" id="GO:0005524">
    <property type="term" value="F:ATP binding"/>
    <property type="evidence" value="ECO:0007669"/>
    <property type="project" value="UniProtKB-UniRule"/>
</dbReference>
<dbReference type="GO" id="GO:0006260">
    <property type="term" value="P:DNA replication"/>
    <property type="evidence" value="ECO:0007669"/>
    <property type="project" value="UniProtKB-KW"/>
</dbReference>
<dbReference type="SUPFAM" id="SSF52113">
    <property type="entry name" value="BRCT domain"/>
    <property type="match status" value="1"/>
</dbReference>
<dbReference type="InterPro" id="IPR008921">
    <property type="entry name" value="DNA_pol3_clamp-load_cplx_C"/>
</dbReference>
<feature type="compositionally biased region" description="Low complexity" evidence="10">
    <location>
        <begin position="61"/>
        <end position="113"/>
    </location>
</feature>
<dbReference type="Gene3D" id="1.10.8.60">
    <property type="match status" value="1"/>
</dbReference>
<name>A0A9D4YY69_CHLVU</name>
<gene>
    <name evidence="12" type="ORF">D9Q98_003140</name>
</gene>
<dbReference type="Gene3D" id="3.40.50.10190">
    <property type="entry name" value="BRCT domain"/>
    <property type="match status" value="1"/>
</dbReference>
<evidence type="ECO:0000256" key="1">
    <source>
        <dbReference type="ARBA" id="ARBA00004123"/>
    </source>
</evidence>
<feature type="region of interest" description="Disordered" evidence="10">
    <location>
        <begin position="358"/>
        <end position="400"/>
    </location>
</feature>
<feature type="compositionally biased region" description="Low complexity" evidence="10">
    <location>
        <begin position="19"/>
        <end position="45"/>
    </location>
</feature>
<sequence>MADIRRFFMPKPAAGGETAAAAPAAAPSAPAAAASPAAAAPAAAATDGAGSKPSSRTPSRGKGAAKSPASGAKSPASAAKPKAASKVSAAGISTKPAARSKSPKPAAAPATLPTKRKKADKAVKEEADAEDSDSWDADEGPEGSFQVNLISSDEEQEEKAQAAVHKRARKVAKLEEKKEEKGPAAKKAAPPAAKRRPKQSLTSPSGKKLPAALQRIADNPGAMEAVQAVDAAAEELPPFNEETVKFMAETMYGGGRAPDEPPQRGIKEAPHGHEDCLTGKTFVITGIMDSLTRTETEDFIKRHGGKLTGDVSGKTSFLLVGAYAGRSKYYRGKEKGVRCITEDDLFALVRAAPAAEGMEVEEAPEAIKTSDEVVEVQREQPGASQQQQQQQAAKSPGGAASAGLKAKSFYGAKGSGPRSPAAEAGAAAALARASGSTLPSKHAAPAGRHEPAADQQLWVEKWRPKTSAELVGNQTIVNTLRQWLKDWEKVHLHGSVPGKPPGKSTKQQGADMKKKAVLLTGPPGIGKTSAAIIMCRELGYEPVEVNASDSRGKADASVLKGVGGKLANAVKELSTNTAISYTKDGQRKKLCLVMDEVDGMSAGDRGGVADLIQTIHKTRVPIIAIANDKFSTKLRSLRNHCLELDFRKPMVAQISKRMLEICRAEGLSMNQATMDALVQSANGGDIRLIVGQLQMIRRRSRALSYDQVKSGGMATAKDLEMSPFEAARRLLSVDGEVLSLGDQIDLVFQDLDLVPLLVQENYVNHRPRLAKDDAQRLRIMAKAADAISAGDLATRVVRQQNNWTMAPFAAAMGTVYPATYMRGFREQFSAHEPNFPRFTAWLGQNSSFGKQKRLLGELHTRMLSSGGIECDRSGLRLSYLPVLCSTLTQPLVSQGKGGIEAVLQLMRAYCISREDIDFITDVTKFKTREGWGEDPMKGIATADKAAFTRAFNQQHIKPRTGFGMDDKLNKKKGGGAKGRKAARPADDDEDAFGEEGLGAEGAGPSAQQAEEEDEDELDPVKLQKTLKSMKHKGMTLTLKDGTSAAKPSKATRKPAASKASGSKPAPKSRAKK</sequence>
<keyword evidence="5 9" id="KW-0235">DNA replication</keyword>
<dbReference type="GO" id="GO:0003689">
    <property type="term" value="F:DNA clamp loader activity"/>
    <property type="evidence" value="ECO:0007669"/>
    <property type="project" value="UniProtKB-UniRule"/>
</dbReference>
<dbReference type="SMART" id="SM00382">
    <property type="entry name" value="AAA"/>
    <property type="match status" value="1"/>
</dbReference>
<dbReference type="Pfam" id="PF25361">
    <property type="entry name" value="AAA_lid_RFC1"/>
    <property type="match status" value="1"/>
</dbReference>
<dbReference type="Gene3D" id="1.20.272.10">
    <property type="match status" value="1"/>
</dbReference>
<dbReference type="InterPro" id="IPR012178">
    <property type="entry name" value="RFC1"/>
</dbReference>
<dbReference type="Pfam" id="PF00533">
    <property type="entry name" value="BRCT"/>
    <property type="match status" value="1"/>
</dbReference>
<dbReference type="InterPro" id="IPR013725">
    <property type="entry name" value="DNA_replication_fac_RFC1_C"/>
</dbReference>
<dbReference type="OrthoDB" id="446168at2759"/>
<evidence type="ECO:0000256" key="4">
    <source>
        <dbReference type="ARBA" id="ARBA00020401"/>
    </source>
</evidence>
<dbReference type="EMBL" id="SIDB01000004">
    <property type="protein sequence ID" value="KAI3433322.1"/>
    <property type="molecule type" value="Genomic_DNA"/>
</dbReference>
<evidence type="ECO:0000313" key="12">
    <source>
        <dbReference type="EMBL" id="KAI3433322.1"/>
    </source>
</evidence>
<dbReference type="Proteomes" id="UP001055712">
    <property type="component" value="Unassembled WGS sequence"/>
</dbReference>
<dbReference type="PROSITE" id="PS51318">
    <property type="entry name" value="TAT"/>
    <property type="match status" value="1"/>
</dbReference>